<keyword evidence="3 6" id="KW-0521">NADP</keyword>
<feature type="binding site" evidence="6">
    <location>
        <begin position="199"/>
        <end position="203"/>
    </location>
    <ligand>
        <name>AMP</name>
        <dbReference type="ChEBI" id="CHEBI:456215"/>
    </ligand>
</feature>
<evidence type="ECO:0000256" key="2">
    <source>
        <dbReference type="ARBA" id="ARBA00022840"/>
    </source>
</evidence>
<keyword evidence="9" id="KW-1185">Reference proteome</keyword>
<comment type="catalytic activity">
    <reaction evidence="6">
        <text>(6S)-NADHX + ADP = AMP + phosphate + NADH + H(+)</text>
        <dbReference type="Rhea" id="RHEA:32223"/>
        <dbReference type="ChEBI" id="CHEBI:15378"/>
        <dbReference type="ChEBI" id="CHEBI:43474"/>
        <dbReference type="ChEBI" id="CHEBI:57945"/>
        <dbReference type="ChEBI" id="CHEBI:64074"/>
        <dbReference type="ChEBI" id="CHEBI:456215"/>
        <dbReference type="ChEBI" id="CHEBI:456216"/>
        <dbReference type="EC" id="4.2.1.136"/>
    </reaction>
</comment>
<dbReference type="Pfam" id="PF01256">
    <property type="entry name" value="Carb_kinase"/>
    <property type="match status" value="1"/>
</dbReference>
<keyword evidence="4 6" id="KW-0520">NAD</keyword>
<dbReference type="RefSeq" id="WP_366191572.1">
    <property type="nucleotide sequence ID" value="NZ_JBFBVU010000002.1"/>
</dbReference>
<name>A0ABV3L230_9RHOB</name>
<dbReference type="SUPFAM" id="SSF53613">
    <property type="entry name" value="Ribokinase-like"/>
    <property type="match status" value="1"/>
</dbReference>
<feature type="binding site" evidence="6">
    <location>
        <position position="40"/>
    </location>
    <ligand>
        <name>(6S)-NADPHX</name>
        <dbReference type="ChEBI" id="CHEBI:64076"/>
    </ligand>
</feature>
<evidence type="ECO:0000256" key="5">
    <source>
        <dbReference type="ARBA" id="ARBA00023239"/>
    </source>
</evidence>
<comment type="catalytic activity">
    <reaction evidence="6">
        <text>(6S)-NADPHX + ADP = AMP + phosphate + NADPH + H(+)</text>
        <dbReference type="Rhea" id="RHEA:32235"/>
        <dbReference type="ChEBI" id="CHEBI:15378"/>
        <dbReference type="ChEBI" id="CHEBI:43474"/>
        <dbReference type="ChEBI" id="CHEBI:57783"/>
        <dbReference type="ChEBI" id="CHEBI:64076"/>
        <dbReference type="ChEBI" id="CHEBI:456215"/>
        <dbReference type="ChEBI" id="CHEBI:456216"/>
        <dbReference type="EC" id="4.2.1.136"/>
    </reaction>
</comment>
<evidence type="ECO:0000259" key="7">
    <source>
        <dbReference type="PROSITE" id="PS51383"/>
    </source>
</evidence>
<evidence type="ECO:0000313" key="8">
    <source>
        <dbReference type="EMBL" id="MEV8465616.1"/>
    </source>
</evidence>
<proteinExistence type="inferred from homology"/>
<comment type="subunit">
    <text evidence="6">Homotetramer.</text>
</comment>
<feature type="binding site" evidence="6">
    <location>
        <position position="233"/>
    </location>
    <ligand>
        <name>(6S)-NADPHX</name>
        <dbReference type="ChEBI" id="CHEBI:64076"/>
    </ligand>
</feature>
<dbReference type="InterPro" id="IPR000631">
    <property type="entry name" value="CARKD"/>
</dbReference>
<comment type="function">
    <text evidence="6">Catalyzes the dehydration of the S-form of NAD(P)HX at the expense of ADP, which is converted to AMP. Together with NAD(P)HX epimerase, which catalyzes the epimerization of the S- and R-forms, the enzyme allows the repair of both epimers of NAD(P)HX, a damaged form of NAD(P)H that is a result of enzymatic or heat-dependent hydration.</text>
</comment>
<comment type="caution">
    <text evidence="8">The sequence shown here is derived from an EMBL/GenBank/DDBJ whole genome shotgun (WGS) entry which is preliminary data.</text>
</comment>
<protein>
    <recommendedName>
        <fullName evidence="6">ADP-dependent (S)-NAD(P)H-hydrate dehydratase</fullName>
        <ecNumber evidence="6">4.2.1.136</ecNumber>
    </recommendedName>
    <alternativeName>
        <fullName evidence="6">ADP-dependent NAD(P)HX dehydratase</fullName>
    </alternativeName>
</protein>
<keyword evidence="5 6" id="KW-0456">Lyase</keyword>
<accession>A0ABV3L230</accession>
<dbReference type="PANTHER" id="PTHR12592">
    <property type="entry name" value="ATP-DEPENDENT (S)-NAD(P)H-HYDRATE DEHYDRATASE FAMILY MEMBER"/>
    <property type="match status" value="1"/>
</dbReference>
<dbReference type="Gene3D" id="3.40.1190.20">
    <property type="match status" value="1"/>
</dbReference>
<keyword evidence="1 6" id="KW-0547">Nucleotide-binding</keyword>
<dbReference type="HAMAP" id="MF_01965">
    <property type="entry name" value="NADHX_dehydratase"/>
    <property type="match status" value="1"/>
</dbReference>
<evidence type="ECO:0000313" key="9">
    <source>
        <dbReference type="Proteomes" id="UP001553161"/>
    </source>
</evidence>
<sequence>MPRTGLSPALIARLSKRADQHKYDHGHALILSGGPGRGGAARLAARAALRVGAGLVTLGCPPEALAENAAQVTAIMLRPLDGSAGLEEALEDPRLNAICMGPGLGIATVSRNHVRVALASRRPVVLDADALTSFADDPRAFFALLHSNAVLTPHMGEFARVFPDLAKALQADPRESRLEVRRAAVTQAAARCGATVLLKGEVTLIADPSGHLAELHLTGKAAAPWLATAGSGDVLAGLVTGLLARGFSPFQAAETGAWLHGAAGRHLGAGLIAEDLPEALPAIFAQLGV</sequence>
<feature type="binding site" evidence="6">
    <location>
        <position position="232"/>
    </location>
    <ligand>
        <name>AMP</name>
        <dbReference type="ChEBI" id="CHEBI:456215"/>
    </ligand>
</feature>
<gene>
    <name evidence="6" type="primary">nnrD</name>
    <name evidence="8" type="ORF">AB0T83_02325</name>
</gene>
<dbReference type="PROSITE" id="PS51383">
    <property type="entry name" value="YJEF_C_3"/>
    <property type="match status" value="1"/>
</dbReference>
<feature type="domain" description="YjeF C-terminal" evidence="7">
    <location>
        <begin position="5"/>
        <end position="287"/>
    </location>
</feature>
<dbReference type="EC" id="4.2.1.136" evidence="6"/>
<feature type="binding site" evidence="6">
    <location>
        <position position="154"/>
    </location>
    <ligand>
        <name>(6S)-NADPHX</name>
        <dbReference type="ChEBI" id="CHEBI:64076"/>
    </ligand>
</feature>
<dbReference type="PANTHER" id="PTHR12592:SF0">
    <property type="entry name" value="ATP-DEPENDENT (S)-NAD(P)H-HYDRATE DEHYDRATASE"/>
    <property type="match status" value="1"/>
</dbReference>
<comment type="cofactor">
    <cofactor evidence="6">
        <name>Mg(2+)</name>
        <dbReference type="ChEBI" id="CHEBI:18420"/>
    </cofactor>
</comment>
<dbReference type="InterPro" id="IPR029056">
    <property type="entry name" value="Ribokinase-like"/>
</dbReference>
<organism evidence="8 9">
    <name type="scientific">Meridianimarinicoccus marinus</name>
    <dbReference type="NCBI Taxonomy" id="3231483"/>
    <lineage>
        <taxon>Bacteria</taxon>
        <taxon>Pseudomonadati</taxon>
        <taxon>Pseudomonadota</taxon>
        <taxon>Alphaproteobacteria</taxon>
        <taxon>Rhodobacterales</taxon>
        <taxon>Paracoccaceae</taxon>
        <taxon>Meridianimarinicoccus</taxon>
    </lineage>
</organism>
<dbReference type="PROSITE" id="PS01050">
    <property type="entry name" value="YJEF_C_2"/>
    <property type="match status" value="1"/>
</dbReference>
<dbReference type="CDD" id="cd01171">
    <property type="entry name" value="YXKO-related"/>
    <property type="match status" value="1"/>
</dbReference>
<keyword evidence="2 6" id="KW-0067">ATP-binding</keyword>
<evidence type="ECO:0000256" key="1">
    <source>
        <dbReference type="ARBA" id="ARBA00022741"/>
    </source>
</evidence>
<comment type="similarity">
    <text evidence="6">Belongs to the NnrD/CARKD family.</text>
</comment>
<dbReference type="InterPro" id="IPR017953">
    <property type="entry name" value="Carbohydrate_kinase_pred_CS"/>
</dbReference>
<evidence type="ECO:0000256" key="6">
    <source>
        <dbReference type="HAMAP-Rule" id="MF_01965"/>
    </source>
</evidence>
<dbReference type="NCBIfam" id="TIGR00196">
    <property type="entry name" value="yjeF_cterm"/>
    <property type="match status" value="1"/>
</dbReference>
<reference evidence="8 9" key="1">
    <citation type="submission" date="2024-07" db="EMBL/GenBank/DDBJ databases">
        <authorList>
            <person name="Kang M."/>
        </authorList>
    </citation>
    <scope>NUCLEOTIDE SEQUENCE [LARGE SCALE GENOMIC DNA]</scope>
    <source>
        <strain evidence="8 9">DFM31</strain>
    </source>
</reference>
<evidence type="ECO:0000256" key="4">
    <source>
        <dbReference type="ARBA" id="ARBA00023027"/>
    </source>
</evidence>
<evidence type="ECO:0000256" key="3">
    <source>
        <dbReference type="ARBA" id="ARBA00022857"/>
    </source>
</evidence>
<dbReference type="Proteomes" id="UP001553161">
    <property type="component" value="Unassembled WGS sequence"/>
</dbReference>
<feature type="binding site" evidence="6">
    <location>
        <position position="103"/>
    </location>
    <ligand>
        <name>(6S)-NADPHX</name>
        <dbReference type="ChEBI" id="CHEBI:64076"/>
    </ligand>
</feature>
<dbReference type="EMBL" id="JBFBVU010000002">
    <property type="protein sequence ID" value="MEV8465616.1"/>
    <property type="molecule type" value="Genomic_DNA"/>
</dbReference>